<evidence type="ECO:0000259" key="12">
    <source>
        <dbReference type="Pfam" id="PF00156"/>
    </source>
</evidence>
<keyword evidence="8 11" id="KW-0328">Glycosyltransferase</keyword>
<gene>
    <name evidence="11" type="primary">apt</name>
    <name evidence="13" type="ORF">CLV47_11539</name>
</gene>
<accession>A0A2T0ZW87</accession>
<dbReference type="HAMAP" id="MF_00004">
    <property type="entry name" value="Aden_phosphoribosyltr"/>
    <property type="match status" value="1"/>
</dbReference>
<dbReference type="OrthoDB" id="9803963at2"/>
<comment type="catalytic activity">
    <reaction evidence="1 11">
        <text>AMP + diphosphate = 5-phospho-alpha-D-ribose 1-diphosphate + adenine</text>
        <dbReference type="Rhea" id="RHEA:16609"/>
        <dbReference type="ChEBI" id="CHEBI:16708"/>
        <dbReference type="ChEBI" id="CHEBI:33019"/>
        <dbReference type="ChEBI" id="CHEBI:58017"/>
        <dbReference type="ChEBI" id="CHEBI:456215"/>
        <dbReference type="EC" id="2.4.2.7"/>
    </reaction>
</comment>
<evidence type="ECO:0000256" key="3">
    <source>
        <dbReference type="ARBA" id="ARBA00004496"/>
    </source>
</evidence>
<evidence type="ECO:0000256" key="2">
    <source>
        <dbReference type="ARBA" id="ARBA00003968"/>
    </source>
</evidence>
<dbReference type="GO" id="GO:0006168">
    <property type="term" value="P:adenine salvage"/>
    <property type="evidence" value="ECO:0007669"/>
    <property type="project" value="InterPro"/>
</dbReference>
<dbReference type="PANTHER" id="PTHR32315:SF3">
    <property type="entry name" value="ADENINE PHOSPHORIBOSYLTRANSFERASE"/>
    <property type="match status" value="1"/>
</dbReference>
<evidence type="ECO:0000256" key="10">
    <source>
        <dbReference type="ARBA" id="ARBA00022726"/>
    </source>
</evidence>
<dbReference type="CDD" id="cd06223">
    <property type="entry name" value="PRTases_typeI"/>
    <property type="match status" value="1"/>
</dbReference>
<comment type="pathway">
    <text evidence="4 11">Purine metabolism; AMP biosynthesis via salvage pathway; AMP from adenine: step 1/1.</text>
</comment>
<dbReference type="RefSeq" id="WP_106350034.1">
    <property type="nucleotide sequence ID" value="NZ_PVUE01000015.1"/>
</dbReference>
<evidence type="ECO:0000256" key="11">
    <source>
        <dbReference type="HAMAP-Rule" id="MF_00004"/>
    </source>
</evidence>
<reference evidence="13 14" key="1">
    <citation type="submission" date="2018-03" db="EMBL/GenBank/DDBJ databases">
        <title>Genomic Encyclopedia of Archaeal and Bacterial Type Strains, Phase II (KMG-II): from individual species to whole genera.</title>
        <authorList>
            <person name="Goeker M."/>
        </authorList>
    </citation>
    <scope>NUCLEOTIDE SEQUENCE [LARGE SCALE GENOMIC DNA]</scope>
    <source>
        <strain evidence="13 14">DSM 100065</strain>
    </source>
</reference>
<dbReference type="FunFam" id="3.40.50.2020:FF:000021">
    <property type="entry name" value="Adenine phosphoribosyltransferase"/>
    <property type="match status" value="1"/>
</dbReference>
<organism evidence="13 14">
    <name type="scientific">Antricoccus suffuscus</name>
    <dbReference type="NCBI Taxonomy" id="1629062"/>
    <lineage>
        <taxon>Bacteria</taxon>
        <taxon>Bacillati</taxon>
        <taxon>Actinomycetota</taxon>
        <taxon>Actinomycetes</taxon>
        <taxon>Geodermatophilales</taxon>
        <taxon>Antricoccaceae</taxon>
        <taxon>Antricoccus</taxon>
    </lineage>
</organism>
<dbReference type="GO" id="GO:0005737">
    <property type="term" value="C:cytoplasm"/>
    <property type="evidence" value="ECO:0007669"/>
    <property type="project" value="UniProtKB-SubCell"/>
</dbReference>
<comment type="caution">
    <text evidence="13">The sequence shown here is derived from an EMBL/GenBank/DDBJ whole genome shotgun (WGS) entry which is preliminary data.</text>
</comment>
<evidence type="ECO:0000256" key="8">
    <source>
        <dbReference type="ARBA" id="ARBA00022676"/>
    </source>
</evidence>
<comment type="similarity">
    <text evidence="5 11">Belongs to the purine/pyrimidine phosphoribosyltransferase family.</text>
</comment>
<sequence>MTGLTDQNEITSVVSTHVLETPDFPSEGVLFRDFTPLFCDGSAFARVVDLIAEQVTAKGGVDLVAGIEARGFLLCAAIGYKLGAGVVPIRKAGKLPAPTVTESYALEYAEATIEIGPHAVNKGDRVLLVDDVLATGGTMVAAATLMRKLGAEVVDSWVLLEIEALGGAKAMQAADLTFNTAMTV</sequence>
<dbReference type="InterPro" id="IPR000836">
    <property type="entry name" value="PRTase_dom"/>
</dbReference>
<dbReference type="SUPFAM" id="SSF53271">
    <property type="entry name" value="PRTase-like"/>
    <property type="match status" value="1"/>
</dbReference>
<dbReference type="GO" id="GO:0003999">
    <property type="term" value="F:adenine phosphoribosyltransferase activity"/>
    <property type="evidence" value="ECO:0007669"/>
    <property type="project" value="UniProtKB-UniRule"/>
</dbReference>
<dbReference type="InterPro" id="IPR050054">
    <property type="entry name" value="UPRTase/APRTase"/>
</dbReference>
<keyword evidence="9 11" id="KW-0808">Transferase</keyword>
<protein>
    <recommendedName>
        <fullName evidence="6 11">Adenine phosphoribosyltransferase</fullName>
        <shortName evidence="11">APRT</shortName>
        <ecNumber evidence="6 11">2.4.2.7</ecNumber>
    </recommendedName>
</protein>
<dbReference type="EC" id="2.4.2.7" evidence="6 11"/>
<dbReference type="UniPathway" id="UPA00588">
    <property type="reaction ID" value="UER00646"/>
</dbReference>
<evidence type="ECO:0000256" key="5">
    <source>
        <dbReference type="ARBA" id="ARBA00008391"/>
    </source>
</evidence>
<evidence type="ECO:0000313" key="14">
    <source>
        <dbReference type="Proteomes" id="UP000237752"/>
    </source>
</evidence>
<dbReference type="InterPro" id="IPR005764">
    <property type="entry name" value="Ade_phspho_trans"/>
</dbReference>
<dbReference type="NCBIfam" id="NF002634">
    <property type="entry name" value="PRK02304.1-3"/>
    <property type="match status" value="1"/>
</dbReference>
<proteinExistence type="inferred from homology"/>
<evidence type="ECO:0000256" key="7">
    <source>
        <dbReference type="ARBA" id="ARBA00022490"/>
    </source>
</evidence>
<comment type="subcellular location">
    <subcellularLocation>
        <location evidence="3 11">Cytoplasm</location>
    </subcellularLocation>
</comment>
<dbReference type="GO" id="GO:0002055">
    <property type="term" value="F:adenine binding"/>
    <property type="evidence" value="ECO:0007669"/>
    <property type="project" value="TreeGrafter"/>
</dbReference>
<evidence type="ECO:0000256" key="4">
    <source>
        <dbReference type="ARBA" id="ARBA00004659"/>
    </source>
</evidence>
<evidence type="ECO:0000256" key="6">
    <source>
        <dbReference type="ARBA" id="ARBA00011893"/>
    </source>
</evidence>
<comment type="function">
    <text evidence="2 11">Catalyzes a salvage reaction resulting in the formation of AMP, that is energically less costly than de novo synthesis.</text>
</comment>
<comment type="subunit">
    <text evidence="11">Homodimer.</text>
</comment>
<name>A0A2T0ZW87_9ACTN</name>
<dbReference type="EMBL" id="PVUE01000015">
    <property type="protein sequence ID" value="PRZ40612.1"/>
    <property type="molecule type" value="Genomic_DNA"/>
</dbReference>
<dbReference type="NCBIfam" id="NF002636">
    <property type="entry name" value="PRK02304.1-5"/>
    <property type="match status" value="1"/>
</dbReference>
<evidence type="ECO:0000256" key="9">
    <source>
        <dbReference type="ARBA" id="ARBA00022679"/>
    </source>
</evidence>
<dbReference type="Gene3D" id="3.40.50.2020">
    <property type="match status" value="1"/>
</dbReference>
<dbReference type="Pfam" id="PF00156">
    <property type="entry name" value="Pribosyltran"/>
    <property type="match status" value="1"/>
</dbReference>
<feature type="domain" description="Phosphoribosyltransferase" evidence="12">
    <location>
        <begin position="42"/>
        <end position="161"/>
    </location>
</feature>
<keyword evidence="7 11" id="KW-0963">Cytoplasm</keyword>
<evidence type="ECO:0000256" key="1">
    <source>
        <dbReference type="ARBA" id="ARBA00000868"/>
    </source>
</evidence>
<dbReference type="AlphaFoldDB" id="A0A2T0ZW87"/>
<dbReference type="Proteomes" id="UP000237752">
    <property type="component" value="Unassembled WGS sequence"/>
</dbReference>
<keyword evidence="10 11" id="KW-0660">Purine salvage</keyword>
<dbReference type="GO" id="GO:0044209">
    <property type="term" value="P:AMP salvage"/>
    <property type="evidence" value="ECO:0007669"/>
    <property type="project" value="UniProtKB-UniRule"/>
</dbReference>
<evidence type="ECO:0000313" key="13">
    <source>
        <dbReference type="EMBL" id="PRZ40612.1"/>
    </source>
</evidence>
<dbReference type="GO" id="GO:0016208">
    <property type="term" value="F:AMP binding"/>
    <property type="evidence" value="ECO:0007669"/>
    <property type="project" value="TreeGrafter"/>
</dbReference>
<dbReference type="PANTHER" id="PTHR32315">
    <property type="entry name" value="ADENINE PHOSPHORIBOSYLTRANSFERASE"/>
    <property type="match status" value="1"/>
</dbReference>
<dbReference type="InterPro" id="IPR029057">
    <property type="entry name" value="PRTase-like"/>
</dbReference>
<keyword evidence="14" id="KW-1185">Reference proteome</keyword>
<dbReference type="GO" id="GO:0006166">
    <property type="term" value="P:purine ribonucleoside salvage"/>
    <property type="evidence" value="ECO:0007669"/>
    <property type="project" value="UniProtKB-KW"/>
</dbReference>